<dbReference type="PANTHER" id="PTHR12778">
    <property type="entry name" value="SOLUTE CARRIER FAMILY 33 ACETYL-COA TRANSPORTER -RELATED"/>
    <property type="match status" value="1"/>
</dbReference>
<protein>
    <submittedName>
        <fullName evidence="8">Major facilitator superfamily protein AmpG</fullName>
    </submittedName>
</protein>
<feature type="transmembrane region" description="Helical" evidence="6">
    <location>
        <begin position="387"/>
        <end position="407"/>
    </location>
</feature>
<evidence type="ECO:0000256" key="2">
    <source>
        <dbReference type="ARBA" id="ARBA00022448"/>
    </source>
</evidence>
<feature type="transmembrane region" description="Helical" evidence="6">
    <location>
        <begin position="362"/>
        <end position="380"/>
    </location>
</feature>
<keyword evidence="4 6" id="KW-1133">Transmembrane helix</keyword>
<proteinExistence type="predicted"/>
<feature type="transmembrane region" description="Helical" evidence="6">
    <location>
        <begin position="95"/>
        <end position="114"/>
    </location>
</feature>
<organism evidence="8 9">
    <name type="scientific">Moraxella bovoculi 237</name>
    <dbReference type="NCBI Taxonomy" id="743974"/>
    <lineage>
        <taxon>Bacteria</taxon>
        <taxon>Pseudomonadati</taxon>
        <taxon>Pseudomonadota</taxon>
        <taxon>Gammaproteobacteria</taxon>
        <taxon>Moraxellales</taxon>
        <taxon>Moraxellaceae</taxon>
        <taxon>Moraxella</taxon>
    </lineage>
</organism>
<dbReference type="PANTHER" id="PTHR12778:SF10">
    <property type="entry name" value="MAJOR FACILITATOR SUPERFAMILY DOMAIN-CONTAINING PROTEIN 3"/>
    <property type="match status" value="1"/>
</dbReference>
<feature type="transmembrane region" description="Helical" evidence="6">
    <location>
        <begin position="449"/>
        <end position="470"/>
    </location>
</feature>
<dbReference type="InterPro" id="IPR004752">
    <property type="entry name" value="AmpG_permease/AT-1"/>
</dbReference>
<dbReference type="NCBIfam" id="TIGR00901">
    <property type="entry name" value="2A0125"/>
    <property type="match status" value="1"/>
</dbReference>
<feature type="transmembrane region" description="Helical" evidence="6">
    <location>
        <begin position="238"/>
        <end position="257"/>
    </location>
</feature>
<evidence type="ECO:0000313" key="8">
    <source>
        <dbReference type="EMBL" id="KDN25816.1"/>
    </source>
</evidence>
<dbReference type="SUPFAM" id="SSF103473">
    <property type="entry name" value="MFS general substrate transporter"/>
    <property type="match status" value="1"/>
</dbReference>
<dbReference type="Proteomes" id="UP000035860">
    <property type="component" value="Unassembled WGS sequence"/>
</dbReference>
<dbReference type="PROSITE" id="PS50850">
    <property type="entry name" value="MFS"/>
    <property type="match status" value="1"/>
</dbReference>
<evidence type="ECO:0000256" key="6">
    <source>
        <dbReference type="SAM" id="Phobius"/>
    </source>
</evidence>
<evidence type="ECO:0000313" key="9">
    <source>
        <dbReference type="Proteomes" id="UP000035860"/>
    </source>
</evidence>
<feature type="domain" description="Major facilitator superfamily (MFS) profile" evidence="7">
    <location>
        <begin position="22"/>
        <end position="501"/>
    </location>
</feature>
<keyword evidence="5 6" id="KW-0472">Membrane</keyword>
<gene>
    <name evidence="8" type="ORF">MBO_01430</name>
</gene>
<evidence type="ECO:0000256" key="3">
    <source>
        <dbReference type="ARBA" id="ARBA00022692"/>
    </source>
</evidence>
<dbReference type="RefSeq" id="WP_036362300.1">
    <property type="nucleotide sequence ID" value="NZ_AOMT01000005.1"/>
</dbReference>
<evidence type="ECO:0000256" key="5">
    <source>
        <dbReference type="ARBA" id="ARBA00023136"/>
    </source>
</evidence>
<dbReference type="GO" id="GO:0016020">
    <property type="term" value="C:membrane"/>
    <property type="evidence" value="ECO:0007669"/>
    <property type="project" value="UniProtKB-SubCell"/>
</dbReference>
<dbReference type="InterPro" id="IPR036259">
    <property type="entry name" value="MFS_trans_sf"/>
</dbReference>
<accession>A0A066UEI3</accession>
<feature type="transmembrane region" description="Helical" evidence="6">
    <location>
        <begin position="157"/>
        <end position="180"/>
    </location>
</feature>
<keyword evidence="2" id="KW-0813">Transport</keyword>
<feature type="transmembrane region" description="Helical" evidence="6">
    <location>
        <begin position="200"/>
        <end position="217"/>
    </location>
</feature>
<feature type="transmembrane region" description="Helical" evidence="6">
    <location>
        <begin position="60"/>
        <end position="83"/>
    </location>
</feature>
<evidence type="ECO:0000256" key="4">
    <source>
        <dbReference type="ARBA" id="ARBA00022989"/>
    </source>
</evidence>
<feature type="transmembrane region" description="Helical" evidence="6">
    <location>
        <begin position="413"/>
        <end position="437"/>
    </location>
</feature>
<keyword evidence="3 6" id="KW-0812">Transmembrane</keyword>
<dbReference type="Pfam" id="PF07690">
    <property type="entry name" value="MFS_1"/>
    <property type="match status" value="1"/>
</dbReference>
<dbReference type="AlphaFoldDB" id="A0A066UEI3"/>
<feature type="transmembrane region" description="Helical" evidence="6">
    <location>
        <begin position="322"/>
        <end position="342"/>
    </location>
</feature>
<name>A0A066UEI3_9GAMM</name>
<comment type="subcellular location">
    <subcellularLocation>
        <location evidence="1">Membrane</location>
        <topology evidence="1">Multi-pass membrane protein</topology>
    </subcellularLocation>
</comment>
<reference evidence="8 9" key="1">
    <citation type="journal article" date="2014" name="Genome Announc.">
        <title>Draft Genome Sequence of Moraxella bovoculi Strain 237T (ATCC BAA-1259T) Isolated from a Calf with Infectious Bovine Keratoconjunctivitis.</title>
        <authorList>
            <person name="Calcutt M.J."/>
            <person name="Foecking M.F."/>
            <person name="Martin N.T."/>
            <person name="Mhlanga-Mutangadura T."/>
            <person name="Reilly T.J."/>
        </authorList>
    </citation>
    <scope>NUCLEOTIDE SEQUENCE [LARGE SCALE GENOMIC DNA]</scope>
    <source>
        <strain evidence="8 9">237</strain>
    </source>
</reference>
<comment type="caution">
    <text evidence="8">The sequence shown here is derived from an EMBL/GenBank/DDBJ whole genome shotgun (WGS) entry which is preliminary data.</text>
</comment>
<dbReference type="InterPro" id="IPR011701">
    <property type="entry name" value="MFS"/>
</dbReference>
<sequence>MTDLVRSTSSFAAFKEAYFNPQALAMLFLGFAAGVPILLIFSSLGLWLREAGIDRSTVTMFSWAALGYSFKFIWSPLVDVLPVPVLNKWLGQRRAWLLLTQMGIIGAIVLMASVDPAESRLSIMALGAVLLGFSAATQDIVIDAYRIESAPSQMQTALSATYVGGYRIGMIVSGAGALYLADFFGSSEAAYSYAAWQKTYLIMAAVMLIAVATTLFIREPKYTAKKEHMNSTPDNLRLLVVFAVSVIGFIFTYVQVGSVLPKTDSVGLGFLYGVVRFISSGIVMGLIGYALVQVGLVAKSVAARAWVMPIRDFFERYGKKALLVLALIGLYRISDIVAGNISNIFYQDLGFTKTQIAKAVKVVGVIAAIGGGFVGGWIAQKTGVMRAMMIGALLACATNLLFILLFYTPTSFMMYMAVITDNLAAGLASAVFIAFLSALTSIRFTAVQYALFSSLMTLSPKILGGYSGAIVDATNYPVFFAITFVIGIPILLLVYLVNKYITIEEPVIKK</sequence>
<feature type="transmembrane region" description="Helical" evidence="6">
    <location>
        <begin position="277"/>
        <end position="301"/>
    </location>
</feature>
<dbReference type="GO" id="GO:0022857">
    <property type="term" value="F:transmembrane transporter activity"/>
    <property type="evidence" value="ECO:0007669"/>
    <property type="project" value="InterPro"/>
</dbReference>
<evidence type="ECO:0000256" key="1">
    <source>
        <dbReference type="ARBA" id="ARBA00004141"/>
    </source>
</evidence>
<feature type="transmembrane region" description="Helical" evidence="6">
    <location>
        <begin position="476"/>
        <end position="497"/>
    </location>
</feature>
<evidence type="ECO:0000259" key="7">
    <source>
        <dbReference type="PROSITE" id="PS50850"/>
    </source>
</evidence>
<dbReference type="eggNOG" id="COG2271">
    <property type="taxonomic scope" value="Bacteria"/>
</dbReference>
<feature type="transmembrane region" description="Helical" evidence="6">
    <location>
        <begin position="24"/>
        <end position="48"/>
    </location>
</feature>
<dbReference type="OrthoDB" id="9787815at2"/>
<keyword evidence="9" id="KW-1185">Reference proteome</keyword>
<dbReference type="InterPro" id="IPR020846">
    <property type="entry name" value="MFS_dom"/>
</dbReference>
<dbReference type="Gene3D" id="1.20.1250.20">
    <property type="entry name" value="MFS general substrate transporter like domains"/>
    <property type="match status" value="2"/>
</dbReference>
<dbReference type="EMBL" id="AOMT01000005">
    <property type="protein sequence ID" value="KDN25816.1"/>
    <property type="molecule type" value="Genomic_DNA"/>
</dbReference>